<dbReference type="EMBL" id="AHHD01000998">
    <property type="protein sequence ID" value="EKG08921.1"/>
    <property type="molecule type" value="Genomic_DNA"/>
</dbReference>
<dbReference type="VEuPathDB" id="FungiDB:MPH_14134"/>
<sequence length="78" mass="9049">YSIQLWIPPAMLERSNRRNSQQEQARYTCSQVLPGHQLAQLSWEDIRTNHGQTSELSSRDNTPSRSLSNWGKAKEICY</sequence>
<evidence type="ECO:0000313" key="2">
    <source>
        <dbReference type="EMBL" id="EKG08921.1"/>
    </source>
</evidence>
<dbReference type="Proteomes" id="UP000007129">
    <property type="component" value="Unassembled WGS sequence"/>
</dbReference>
<feature type="non-terminal residue" evidence="2">
    <location>
        <position position="1"/>
    </location>
</feature>
<feature type="compositionally biased region" description="Polar residues" evidence="1">
    <location>
        <begin position="50"/>
        <end position="69"/>
    </location>
</feature>
<name>K2QGN0_MACPH</name>
<dbReference type="AlphaFoldDB" id="K2QGN0"/>
<comment type="caution">
    <text evidence="2">The sequence shown here is derived from an EMBL/GenBank/DDBJ whole genome shotgun (WGS) entry which is preliminary data.</text>
</comment>
<dbReference type="InParanoid" id="K2QGN0"/>
<gene>
    <name evidence="2" type="ORF">MPH_14134</name>
</gene>
<feature type="region of interest" description="Disordered" evidence="1">
    <location>
        <begin position="50"/>
        <end position="78"/>
    </location>
</feature>
<organism evidence="2 3">
    <name type="scientific">Macrophomina phaseolina (strain MS6)</name>
    <name type="common">Charcoal rot fungus</name>
    <dbReference type="NCBI Taxonomy" id="1126212"/>
    <lineage>
        <taxon>Eukaryota</taxon>
        <taxon>Fungi</taxon>
        <taxon>Dikarya</taxon>
        <taxon>Ascomycota</taxon>
        <taxon>Pezizomycotina</taxon>
        <taxon>Dothideomycetes</taxon>
        <taxon>Dothideomycetes incertae sedis</taxon>
        <taxon>Botryosphaeriales</taxon>
        <taxon>Botryosphaeriaceae</taxon>
        <taxon>Macrophomina</taxon>
    </lineage>
</organism>
<evidence type="ECO:0000313" key="3">
    <source>
        <dbReference type="Proteomes" id="UP000007129"/>
    </source>
</evidence>
<reference evidence="2 3" key="1">
    <citation type="journal article" date="2012" name="BMC Genomics">
        <title>Tools to kill: Genome of one of the most destructive plant pathogenic fungi Macrophomina phaseolina.</title>
        <authorList>
            <person name="Islam M.S."/>
            <person name="Haque M.S."/>
            <person name="Islam M.M."/>
            <person name="Emdad E.M."/>
            <person name="Halim A."/>
            <person name="Hossen Q.M.M."/>
            <person name="Hossain M.Z."/>
            <person name="Ahmed B."/>
            <person name="Rahim S."/>
            <person name="Rahman M.S."/>
            <person name="Alam M.M."/>
            <person name="Hou S."/>
            <person name="Wan X."/>
            <person name="Saito J.A."/>
            <person name="Alam M."/>
        </authorList>
    </citation>
    <scope>NUCLEOTIDE SEQUENCE [LARGE SCALE GENOMIC DNA]</scope>
    <source>
        <strain evidence="2 3">MS6</strain>
    </source>
</reference>
<evidence type="ECO:0000256" key="1">
    <source>
        <dbReference type="SAM" id="MobiDB-lite"/>
    </source>
</evidence>
<proteinExistence type="predicted"/>
<accession>K2QGN0</accession>
<protein>
    <submittedName>
        <fullName evidence="2">Uncharacterized protein</fullName>
    </submittedName>
</protein>
<dbReference type="HOGENOM" id="CLU_2628564_0_0_1"/>